<keyword evidence="2" id="KW-1185">Reference proteome</keyword>
<gene>
    <name evidence="1" type="ORF">NF556_16855</name>
</gene>
<dbReference type="Proteomes" id="UP001056455">
    <property type="component" value="Chromosome"/>
</dbReference>
<evidence type="ECO:0000313" key="1">
    <source>
        <dbReference type="EMBL" id="USQ79262.1"/>
    </source>
</evidence>
<evidence type="ECO:0008006" key="3">
    <source>
        <dbReference type="Google" id="ProtNLM"/>
    </source>
</evidence>
<protein>
    <recommendedName>
        <fullName evidence="3">Antitoxin</fullName>
    </recommendedName>
</protein>
<dbReference type="RefSeq" id="WP_252592208.1">
    <property type="nucleotide sequence ID" value="NZ_CP099489.1"/>
</dbReference>
<evidence type="ECO:0000313" key="2">
    <source>
        <dbReference type="Proteomes" id="UP001056455"/>
    </source>
</evidence>
<sequence>MPVMEKRLQLLLDAHRYEQVAAEASRSGRSVAAVIREAIDVRFEQDEERGRRSAALGDFLAMGPDGDGPDEDVVAELHDEFEDHLSRKGGS</sequence>
<reference evidence="1" key="1">
    <citation type="submission" date="2022-06" db="EMBL/GenBank/DDBJ databases">
        <title>Ornithinimicrobium HY1793.</title>
        <authorList>
            <person name="Huang Y."/>
        </authorList>
    </citation>
    <scope>NUCLEOTIDE SEQUENCE</scope>
    <source>
        <strain evidence="1">HY1793</strain>
    </source>
</reference>
<proteinExistence type="predicted"/>
<dbReference type="EMBL" id="CP099489">
    <property type="protein sequence ID" value="USQ79262.1"/>
    <property type="molecule type" value="Genomic_DNA"/>
</dbReference>
<name>A0ABY4YRQ5_9MICO</name>
<organism evidence="1 2">
    <name type="scientific">Ornithinimicrobium faecis</name>
    <dbReference type="NCBI Taxonomy" id="2934158"/>
    <lineage>
        <taxon>Bacteria</taxon>
        <taxon>Bacillati</taxon>
        <taxon>Actinomycetota</taxon>
        <taxon>Actinomycetes</taxon>
        <taxon>Micrococcales</taxon>
        <taxon>Ornithinimicrobiaceae</taxon>
        <taxon>Ornithinimicrobium</taxon>
    </lineage>
</organism>
<accession>A0ABY4YRQ5</accession>